<dbReference type="AlphaFoldDB" id="I3YUM8"/>
<evidence type="ECO:0000313" key="2">
    <source>
        <dbReference type="Proteomes" id="UP000006049"/>
    </source>
</evidence>
<keyword evidence="2" id="KW-1185">Reference proteome</keyword>
<reference evidence="1 2" key="1">
    <citation type="submission" date="2012-06" db="EMBL/GenBank/DDBJ databases">
        <title>The complete genome of Aequorivita sublithincola DSM 14238.</title>
        <authorList>
            <consortium name="US DOE Joint Genome Institute (JGI-PGF)"/>
            <person name="Lucas S."/>
            <person name="Copeland A."/>
            <person name="Lapidus A."/>
            <person name="Goodwin L."/>
            <person name="Pitluck S."/>
            <person name="Peters L."/>
            <person name="Munk A.C.C."/>
            <person name="Kyrpides N."/>
            <person name="Mavromatis K."/>
            <person name="Pagani I."/>
            <person name="Ivanova N."/>
            <person name="Ovchinnikova G."/>
            <person name="Zeytun A."/>
            <person name="Detter J.C."/>
            <person name="Han C."/>
            <person name="Land M."/>
            <person name="Hauser L."/>
            <person name="Markowitz V."/>
            <person name="Cheng J.-F."/>
            <person name="Hugenholtz P."/>
            <person name="Woyke T."/>
            <person name="Wu D."/>
            <person name="Tindall B."/>
            <person name="Faehnrich R."/>
            <person name="Brambilla E."/>
            <person name="Klenk H.-P."/>
            <person name="Eisen J.A."/>
        </authorList>
    </citation>
    <scope>NUCLEOTIDE SEQUENCE [LARGE SCALE GENOMIC DNA]</scope>
    <source>
        <strain evidence="2">DSM 14238 / LMG 21431 / ACAM 643 / 9-3</strain>
    </source>
</reference>
<dbReference type="eggNOG" id="COG2227">
    <property type="taxonomic scope" value="Bacteria"/>
</dbReference>
<dbReference type="Proteomes" id="UP000006049">
    <property type="component" value="Chromosome"/>
</dbReference>
<sequence length="57" mass="6710">MSEKIYTDLNGEYLQKNPTWHIEDSPWKASQIVKMLARNPINPQMLFQSGYLDLILE</sequence>
<organism evidence="1 2">
    <name type="scientific">Aequorivita sublithincola (strain DSM 14238 / LMG 21431 / ACAM 643 / 9-3)</name>
    <dbReference type="NCBI Taxonomy" id="746697"/>
    <lineage>
        <taxon>Bacteria</taxon>
        <taxon>Pseudomonadati</taxon>
        <taxon>Bacteroidota</taxon>
        <taxon>Flavobacteriia</taxon>
        <taxon>Flavobacteriales</taxon>
        <taxon>Flavobacteriaceae</taxon>
        <taxon>Aequorivita</taxon>
    </lineage>
</organism>
<dbReference type="EMBL" id="CP003280">
    <property type="protein sequence ID" value="AFL80696.1"/>
    <property type="molecule type" value="Genomic_DNA"/>
</dbReference>
<dbReference type="KEGG" id="asl:Aeqsu_1200"/>
<proteinExistence type="predicted"/>
<protein>
    <submittedName>
        <fullName evidence="1">Uncharacterized protein</fullName>
    </submittedName>
</protein>
<accession>I3YUM8</accession>
<dbReference type="HOGENOM" id="CLU_2986223_0_0_10"/>
<evidence type="ECO:0000313" key="1">
    <source>
        <dbReference type="EMBL" id="AFL80696.1"/>
    </source>
</evidence>
<gene>
    <name evidence="1" type="ordered locus">Aeqsu_1200</name>
</gene>
<name>I3YUM8_AEQSU</name>